<dbReference type="InterPro" id="IPR014002">
    <property type="entry name" value="Agenet_dom_plant"/>
</dbReference>
<accession>A0A9D5HSM8</accession>
<dbReference type="PANTHER" id="PTHR31917">
    <property type="entry name" value="AGENET DOMAIN-CONTAINING PROTEIN-RELATED"/>
    <property type="match status" value="1"/>
</dbReference>
<reference evidence="3" key="1">
    <citation type="submission" date="2021-03" db="EMBL/GenBank/DDBJ databases">
        <authorList>
            <person name="Li Z."/>
            <person name="Yang C."/>
        </authorList>
    </citation>
    <scope>NUCLEOTIDE SEQUENCE</scope>
    <source>
        <strain evidence="3">Dzin_1.0</strain>
        <tissue evidence="3">Leaf</tissue>
    </source>
</reference>
<dbReference type="AlphaFoldDB" id="A0A9D5HSM8"/>
<dbReference type="Pfam" id="PF05641">
    <property type="entry name" value="Agenet"/>
    <property type="match status" value="1"/>
</dbReference>
<keyword evidence="1" id="KW-1133">Transmembrane helix</keyword>
<keyword evidence="1" id="KW-0812">Transmembrane</keyword>
<gene>
    <name evidence="3" type="ORF">J5N97_006286</name>
</gene>
<keyword evidence="4" id="KW-1185">Reference proteome</keyword>
<protein>
    <recommendedName>
        <fullName evidence="2">Agenet domain-containing protein</fullName>
    </recommendedName>
</protein>
<dbReference type="InterPro" id="IPR008395">
    <property type="entry name" value="Agenet-like_dom"/>
</dbReference>
<sequence length="411" mass="46924">MLILLIDQAKRLLDKNNQEYDWKEENGKTHIVFGIIANMKFKKGSKVEVLNTREAPLSSWWCAEIIFVDGRNYVVKYDRKSTDMGASVERVSREVIRPCPPPAKIPRSWVPGDITEVFDYGSWKLSVVLKVIEGDYFIVRLLGSHRRFRVHASDLRVRQSWQDNKWNVIGQDSRKCDDGKVNRLAKEGKFSNQIAQCSSRVEDRAGGHYLHFSNCNVNEECFHLLSKSINKRTRASFPSVNARNVACKKRRGSREEGRLRDNFGEHLPHLLEKVVAVASPQKVMGEIYMYDSLNNRTTGFSQMDMARRKPSGDVEYDYVTRLEPNDAGTMSSSVGSCSTSDSQYMPLHPMTCHVEGLKLEACKACFLRSKMMVGIVTFFALQMMWQGFHLILAISQSFADCMESKVLHAMI</sequence>
<comment type="caution">
    <text evidence="3">The sequence shown here is derived from an EMBL/GenBank/DDBJ whole genome shotgun (WGS) entry which is preliminary data.</text>
</comment>
<feature type="domain" description="Agenet" evidence="2">
    <location>
        <begin position="39"/>
        <end position="104"/>
    </location>
</feature>
<feature type="domain" description="Agenet" evidence="2">
    <location>
        <begin position="107"/>
        <end position="163"/>
    </location>
</feature>
<dbReference type="Gene3D" id="2.30.30.140">
    <property type="match status" value="1"/>
</dbReference>
<name>A0A9D5HSM8_9LILI</name>
<evidence type="ECO:0000313" key="3">
    <source>
        <dbReference type="EMBL" id="KAJ0987930.1"/>
    </source>
</evidence>
<keyword evidence="1" id="KW-0472">Membrane</keyword>
<feature type="transmembrane region" description="Helical" evidence="1">
    <location>
        <begin position="371"/>
        <end position="394"/>
    </location>
</feature>
<organism evidence="3 4">
    <name type="scientific">Dioscorea zingiberensis</name>
    <dbReference type="NCBI Taxonomy" id="325984"/>
    <lineage>
        <taxon>Eukaryota</taxon>
        <taxon>Viridiplantae</taxon>
        <taxon>Streptophyta</taxon>
        <taxon>Embryophyta</taxon>
        <taxon>Tracheophyta</taxon>
        <taxon>Spermatophyta</taxon>
        <taxon>Magnoliopsida</taxon>
        <taxon>Liliopsida</taxon>
        <taxon>Dioscoreales</taxon>
        <taxon>Dioscoreaceae</taxon>
        <taxon>Dioscorea</taxon>
    </lineage>
</organism>
<evidence type="ECO:0000256" key="1">
    <source>
        <dbReference type="SAM" id="Phobius"/>
    </source>
</evidence>
<proteinExistence type="predicted"/>
<dbReference type="PANTHER" id="PTHR31917:SF5">
    <property type="entry name" value="OS02G0204500 PROTEIN"/>
    <property type="match status" value="1"/>
</dbReference>
<evidence type="ECO:0000259" key="2">
    <source>
        <dbReference type="SMART" id="SM00743"/>
    </source>
</evidence>
<dbReference type="SMART" id="SM00743">
    <property type="entry name" value="Agenet"/>
    <property type="match status" value="2"/>
</dbReference>
<evidence type="ECO:0000313" key="4">
    <source>
        <dbReference type="Proteomes" id="UP001085076"/>
    </source>
</evidence>
<dbReference type="Proteomes" id="UP001085076">
    <property type="component" value="Miscellaneous, Linkage group lg01"/>
</dbReference>
<reference evidence="3" key="2">
    <citation type="journal article" date="2022" name="Hortic Res">
        <title>The genome of Dioscorea zingiberensis sheds light on the biosynthesis, origin and evolution of the medicinally important diosgenin saponins.</title>
        <authorList>
            <person name="Li Y."/>
            <person name="Tan C."/>
            <person name="Li Z."/>
            <person name="Guo J."/>
            <person name="Li S."/>
            <person name="Chen X."/>
            <person name="Wang C."/>
            <person name="Dai X."/>
            <person name="Yang H."/>
            <person name="Song W."/>
            <person name="Hou L."/>
            <person name="Xu J."/>
            <person name="Tong Z."/>
            <person name="Xu A."/>
            <person name="Yuan X."/>
            <person name="Wang W."/>
            <person name="Yang Q."/>
            <person name="Chen L."/>
            <person name="Sun Z."/>
            <person name="Wang K."/>
            <person name="Pan B."/>
            <person name="Chen J."/>
            <person name="Bao Y."/>
            <person name="Liu F."/>
            <person name="Qi X."/>
            <person name="Gang D.R."/>
            <person name="Wen J."/>
            <person name="Li J."/>
        </authorList>
    </citation>
    <scope>NUCLEOTIDE SEQUENCE</scope>
    <source>
        <strain evidence="3">Dzin_1.0</strain>
    </source>
</reference>
<dbReference type="EMBL" id="JAGGNH010000001">
    <property type="protein sequence ID" value="KAJ0987930.1"/>
    <property type="molecule type" value="Genomic_DNA"/>
</dbReference>
<dbReference type="OrthoDB" id="663550at2759"/>